<sequence length="320" mass="36318">MILPYRRPSLRGMLEPRGDLKELTTVIDHLLRSKMDISILPSGNAGLYIASYILRGVEKKRCNNILVPDMGGWRGFLEYPKMFKFNTLKLRTNLGVVDPAILEDVLRKNNIYALFLTTLAGYLVRQPMEEIKKVCEDMDVVLVEDASGGVGGACGYGDIVICSTGTPKIINCEYGGFIGISKKIGDCLQDSRKTGELKSLLKAFKVMNIYGLMKEEALSARRTYRTLVRYCHILKEELENAYFKGEEGVCVFVEHENPEKVSKKVNEVIKLDNRKSLVTRCPIYERVLKKGIVIEMKKVDIHSISREELYEVIDILKRIL</sequence>
<comment type="caution">
    <text evidence="1">The sequence shown here is derived from an EMBL/GenBank/DDBJ whole genome shotgun (WGS) entry which is preliminary data.</text>
</comment>
<dbReference type="SUPFAM" id="SSF53383">
    <property type="entry name" value="PLP-dependent transferases"/>
    <property type="match status" value="1"/>
</dbReference>
<protein>
    <recommendedName>
        <fullName evidence="3">DegT/DnrJ/EryC1/StrS aminotransferase</fullName>
    </recommendedName>
</protein>
<dbReference type="Proteomes" id="UP000643554">
    <property type="component" value="Unassembled WGS sequence"/>
</dbReference>
<evidence type="ECO:0008006" key="3">
    <source>
        <dbReference type="Google" id="ProtNLM"/>
    </source>
</evidence>
<name>A0A832ZBI1_9EURY</name>
<organism evidence="1 2">
    <name type="scientific">Methanothermococcus okinawensis</name>
    <dbReference type="NCBI Taxonomy" id="155863"/>
    <lineage>
        <taxon>Archaea</taxon>
        <taxon>Methanobacteriati</taxon>
        <taxon>Methanobacteriota</taxon>
        <taxon>Methanomada group</taxon>
        <taxon>Methanococci</taxon>
        <taxon>Methanococcales</taxon>
        <taxon>Methanococcaceae</taxon>
        <taxon>Methanothermococcus</taxon>
    </lineage>
</organism>
<evidence type="ECO:0000313" key="1">
    <source>
        <dbReference type="EMBL" id="HIP84658.1"/>
    </source>
</evidence>
<dbReference type="InterPro" id="IPR015424">
    <property type="entry name" value="PyrdxlP-dep_Trfase"/>
</dbReference>
<proteinExistence type="predicted"/>
<accession>A0A832ZBI1</accession>
<evidence type="ECO:0000313" key="2">
    <source>
        <dbReference type="Proteomes" id="UP000643554"/>
    </source>
</evidence>
<dbReference type="InterPro" id="IPR015421">
    <property type="entry name" value="PyrdxlP-dep_Trfase_major"/>
</dbReference>
<dbReference type="EMBL" id="DQUI01000068">
    <property type="protein sequence ID" value="HIP84658.1"/>
    <property type="molecule type" value="Genomic_DNA"/>
</dbReference>
<reference evidence="1" key="1">
    <citation type="journal article" date="2020" name="ISME J.">
        <title>Gammaproteobacteria mediating utilization of methyl-, sulfur- and petroleum organic compounds in deep ocean hydrothermal plumes.</title>
        <authorList>
            <person name="Zhou Z."/>
            <person name="Liu Y."/>
            <person name="Pan J."/>
            <person name="Cron B.R."/>
            <person name="Toner B.M."/>
            <person name="Anantharaman K."/>
            <person name="Breier J.A."/>
            <person name="Dick G.J."/>
            <person name="Li M."/>
        </authorList>
    </citation>
    <scope>NUCLEOTIDE SEQUENCE</scope>
    <source>
        <strain evidence="1">SZUA-1453</strain>
    </source>
</reference>
<dbReference type="AlphaFoldDB" id="A0A832ZBI1"/>
<gene>
    <name evidence="1" type="ORF">EYH15_04140</name>
</gene>
<dbReference type="Gene3D" id="3.40.640.10">
    <property type="entry name" value="Type I PLP-dependent aspartate aminotransferase-like (Major domain)"/>
    <property type="match status" value="1"/>
</dbReference>